<dbReference type="PANTHER" id="PTHR23506">
    <property type="entry name" value="GH10249P"/>
    <property type="match status" value="1"/>
</dbReference>
<evidence type="ECO:0000313" key="8">
    <source>
        <dbReference type="EMBL" id="SFQ25608.1"/>
    </source>
</evidence>
<feature type="transmembrane region" description="Helical" evidence="6">
    <location>
        <begin position="98"/>
        <end position="119"/>
    </location>
</feature>
<evidence type="ECO:0000256" key="6">
    <source>
        <dbReference type="SAM" id="Phobius"/>
    </source>
</evidence>
<keyword evidence="5 6" id="KW-0472">Membrane</keyword>
<dbReference type="AlphaFoldDB" id="A0A1I5X0Z7"/>
<dbReference type="InterPro" id="IPR020846">
    <property type="entry name" value="MFS_dom"/>
</dbReference>
<dbReference type="Gene3D" id="1.20.1250.20">
    <property type="entry name" value="MFS general substrate transporter like domains"/>
    <property type="match status" value="2"/>
</dbReference>
<dbReference type="Pfam" id="PF07690">
    <property type="entry name" value="MFS_1"/>
    <property type="match status" value="2"/>
</dbReference>
<feature type="transmembrane region" description="Helical" evidence="6">
    <location>
        <begin position="272"/>
        <end position="290"/>
    </location>
</feature>
<evidence type="ECO:0000313" key="9">
    <source>
        <dbReference type="Proteomes" id="UP000198577"/>
    </source>
</evidence>
<keyword evidence="3 6" id="KW-0812">Transmembrane</keyword>
<feature type="transmembrane region" description="Helical" evidence="6">
    <location>
        <begin position="239"/>
        <end position="260"/>
    </location>
</feature>
<dbReference type="InterPro" id="IPR011701">
    <property type="entry name" value="MFS"/>
</dbReference>
<dbReference type="InterPro" id="IPR036259">
    <property type="entry name" value="MFS_trans_sf"/>
</dbReference>
<evidence type="ECO:0000256" key="5">
    <source>
        <dbReference type="ARBA" id="ARBA00023136"/>
    </source>
</evidence>
<protein>
    <submittedName>
        <fullName evidence="8">Predicted arabinose efflux permease, MFS family</fullName>
    </submittedName>
</protein>
<evidence type="ECO:0000256" key="4">
    <source>
        <dbReference type="ARBA" id="ARBA00022989"/>
    </source>
</evidence>
<evidence type="ECO:0000256" key="1">
    <source>
        <dbReference type="ARBA" id="ARBA00004651"/>
    </source>
</evidence>
<keyword evidence="2" id="KW-0813">Transport</keyword>
<dbReference type="GO" id="GO:0005886">
    <property type="term" value="C:plasma membrane"/>
    <property type="evidence" value="ECO:0007669"/>
    <property type="project" value="UniProtKB-SubCell"/>
</dbReference>
<dbReference type="Proteomes" id="UP000198577">
    <property type="component" value="Unassembled WGS sequence"/>
</dbReference>
<dbReference type="RefSeq" id="WP_092282512.1">
    <property type="nucleotide sequence ID" value="NZ_FOXR01000021.1"/>
</dbReference>
<dbReference type="InterPro" id="IPR050930">
    <property type="entry name" value="MFS_Vesicular_Transporter"/>
</dbReference>
<dbReference type="OrthoDB" id="9607at2"/>
<dbReference type="STRING" id="937334.SAMN05444406_1219"/>
<accession>A0A1I5X0Z7</accession>
<feature type="domain" description="Major facilitator superfamily (MFS) profile" evidence="7">
    <location>
        <begin position="7"/>
        <end position="381"/>
    </location>
</feature>
<sequence>MNKGSCRIPLFCIATSLYWFSMYSYVPILSPYAKSLGASYKMIGFIVGSYGFTQMLLRIPRGILSDKMGNRKFFIIMGITASLISAVGMWLFKAPFWLLWFRSLAGVAASAWVAYTVLFSSYFAQQNAPKAVGIINSFTTIGQMSATLIGGYAAQHFGQASTFTVAAFGGLIGLLLSLFIVENKNVDRQPLTVSQLLSVSRDCKLLLVSGLAILVQFITFATTYGFMPVAAKNIGASNAQLGLLATFSALPAVFASAASGSFFAKRYGEKEVIAMGFVIISAACAAIPFIKNIYLLYISQAIGGIGRGLVYPLLMALSIKSVEDSKRATAMGFFQAIYAIGMFLGPAFTGLISDTLGLTWGFVLTAVLGLSGTLISGRFIK</sequence>
<feature type="transmembrane region" description="Helical" evidence="6">
    <location>
        <begin position="358"/>
        <end position="380"/>
    </location>
</feature>
<feature type="transmembrane region" description="Helical" evidence="6">
    <location>
        <begin position="7"/>
        <end position="26"/>
    </location>
</feature>
<feature type="transmembrane region" description="Helical" evidence="6">
    <location>
        <begin position="331"/>
        <end position="352"/>
    </location>
</feature>
<dbReference type="CDD" id="cd17490">
    <property type="entry name" value="MFS_YxlH_like"/>
    <property type="match status" value="1"/>
</dbReference>
<dbReference type="SUPFAM" id="SSF103473">
    <property type="entry name" value="MFS general substrate transporter"/>
    <property type="match status" value="1"/>
</dbReference>
<dbReference type="EMBL" id="FOXR01000021">
    <property type="protein sequence ID" value="SFQ25608.1"/>
    <property type="molecule type" value="Genomic_DNA"/>
</dbReference>
<feature type="transmembrane region" description="Helical" evidence="6">
    <location>
        <begin position="73"/>
        <end position="92"/>
    </location>
</feature>
<name>A0A1I5X0Z7_9FIRM</name>
<gene>
    <name evidence="8" type="ORF">SAMN05444406_1219</name>
</gene>
<organism evidence="8 9">
    <name type="scientific">Caldicoprobacter faecalis</name>
    <dbReference type="NCBI Taxonomy" id="937334"/>
    <lineage>
        <taxon>Bacteria</taxon>
        <taxon>Bacillati</taxon>
        <taxon>Bacillota</taxon>
        <taxon>Clostridia</taxon>
        <taxon>Caldicoprobacterales</taxon>
        <taxon>Caldicoprobacteraceae</taxon>
        <taxon>Caldicoprobacter</taxon>
    </lineage>
</organism>
<feature type="transmembrane region" description="Helical" evidence="6">
    <location>
        <begin position="296"/>
        <end position="319"/>
    </location>
</feature>
<comment type="subcellular location">
    <subcellularLocation>
        <location evidence="1">Cell membrane</location>
        <topology evidence="1">Multi-pass membrane protein</topology>
    </subcellularLocation>
</comment>
<evidence type="ECO:0000256" key="3">
    <source>
        <dbReference type="ARBA" id="ARBA00022692"/>
    </source>
</evidence>
<dbReference type="GO" id="GO:0022857">
    <property type="term" value="F:transmembrane transporter activity"/>
    <property type="evidence" value="ECO:0007669"/>
    <property type="project" value="InterPro"/>
</dbReference>
<evidence type="ECO:0000256" key="2">
    <source>
        <dbReference type="ARBA" id="ARBA00022448"/>
    </source>
</evidence>
<dbReference type="PANTHER" id="PTHR23506:SF23">
    <property type="entry name" value="GH10249P"/>
    <property type="match status" value="1"/>
</dbReference>
<dbReference type="PROSITE" id="PS50850">
    <property type="entry name" value="MFS"/>
    <property type="match status" value="1"/>
</dbReference>
<keyword evidence="4 6" id="KW-1133">Transmembrane helix</keyword>
<feature type="transmembrane region" description="Helical" evidence="6">
    <location>
        <begin position="205"/>
        <end position="227"/>
    </location>
</feature>
<keyword evidence="9" id="KW-1185">Reference proteome</keyword>
<feature type="transmembrane region" description="Helical" evidence="6">
    <location>
        <begin position="160"/>
        <end position="181"/>
    </location>
</feature>
<feature type="transmembrane region" description="Helical" evidence="6">
    <location>
        <begin position="131"/>
        <end position="154"/>
    </location>
</feature>
<proteinExistence type="predicted"/>
<reference evidence="8 9" key="1">
    <citation type="submission" date="2016-10" db="EMBL/GenBank/DDBJ databases">
        <authorList>
            <person name="de Groot N.N."/>
        </authorList>
    </citation>
    <scope>NUCLEOTIDE SEQUENCE [LARGE SCALE GENOMIC DNA]</scope>
    <source>
        <strain evidence="8 9">DSM 20678</strain>
    </source>
</reference>
<evidence type="ECO:0000259" key="7">
    <source>
        <dbReference type="PROSITE" id="PS50850"/>
    </source>
</evidence>